<feature type="active site" description="Proton acceptor" evidence="4">
    <location>
        <position position="352"/>
    </location>
</feature>
<dbReference type="PIRSF" id="PIRSF000429">
    <property type="entry name" value="Ac-CoA_Ac_transf"/>
    <property type="match status" value="1"/>
</dbReference>
<dbReference type="NCBIfam" id="TIGR01930">
    <property type="entry name" value="AcCoA-C-Actrans"/>
    <property type="match status" value="1"/>
</dbReference>
<evidence type="ECO:0000313" key="9">
    <source>
        <dbReference type="Proteomes" id="UP000279841"/>
    </source>
</evidence>
<dbReference type="PROSITE" id="PS00737">
    <property type="entry name" value="THIOLASE_2"/>
    <property type="match status" value="1"/>
</dbReference>
<dbReference type="EMBL" id="LR027517">
    <property type="protein sequence ID" value="VCU53459.1"/>
    <property type="molecule type" value="Genomic_DNA"/>
</dbReference>
<feature type="domain" description="Thiolase N-terminal" evidence="6">
    <location>
        <begin position="4"/>
        <end position="266"/>
    </location>
</feature>
<evidence type="ECO:0000256" key="2">
    <source>
        <dbReference type="ARBA" id="ARBA00022679"/>
    </source>
</evidence>
<dbReference type="InterPro" id="IPR020616">
    <property type="entry name" value="Thiolase_N"/>
</dbReference>
<dbReference type="InterPro" id="IPR016039">
    <property type="entry name" value="Thiolase-like"/>
</dbReference>
<dbReference type="InterPro" id="IPR002155">
    <property type="entry name" value="Thiolase"/>
</dbReference>
<evidence type="ECO:0000256" key="1">
    <source>
        <dbReference type="ARBA" id="ARBA00010982"/>
    </source>
</evidence>
<feature type="active site" description="Proton acceptor" evidence="4">
    <location>
        <position position="382"/>
    </location>
</feature>
<name>A0A3P4ASC5_THETH</name>
<dbReference type="Proteomes" id="UP000279841">
    <property type="component" value="Chromosome"/>
</dbReference>
<keyword evidence="3 5" id="KW-0012">Acyltransferase</keyword>
<proteinExistence type="inferred from homology"/>
<comment type="similarity">
    <text evidence="1 5">Belongs to the thiolase-like superfamily. Thiolase family.</text>
</comment>
<evidence type="ECO:0000256" key="4">
    <source>
        <dbReference type="PIRSR" id="PIRSR000429-1"/>
    </source>
</evidence>
<dbReference type="InterPro" id="IPR020613">
    <property type="entry name" value="Thiolase_CS"/>
</dbReference>
<evidence type="ECO:0000256" key="3">
    <source>
        <dbReference type="ARBA" id="ARBA00023315"/>
    </source>
</evidence>
<reference evidence="8 9" key="1">
    <citation type="submission" date="2018-10" db="EMBL/GenBank/DDBJ databases">
        <authorList>
            <person name="Peiro R."/>
            <person name="Begona"/>
            <person name="Cbmso G."/>
            <person name="Lopez M."/>
            <person name="Gonzalez S."/>
            <person name="Sacristan E."/>
            <person name="Castillo E."/>
        </authorList>
    </citation>
    <scope>NUCLEOTIDE SEQUENCE [LARGE SCALE GENOMIC DNA]</scope>
    <source>
        <strain evidence="8">TTHNAR1</strain>
    </source>
</reference>
<dbReference type="Pfam" id="PF00108">
    <property type="entry name" value="Thiolase_N"/>
    <property type="match status" value="1"/>
</dbReference>
<gene>
    <name evidence="8" type="primary">thlA</name>
    <name evidence="8" type="ORF">TTHN1_01233</name>
</gene>
<evidence type="ECO:0000259" key="7">
    <source>
        <dbReference type="Pfam" id="PF02803"/>
    </source>
</evidence>
<dbReference type="GO" id="GO:0016747">
    <property type="term" value="F:acyltransferase activity, transferring groups other than amino-acyl groups"/>
    <property type="evidence" value="ECO:0007669"/>
    <property type="project" value="InterPro"/>
</dbReference>
<dbReference type="SUPFAM" id="SSF53901">
    <property type="entry name" value="Thiolase-like"/>
    <property type="match status" value="2"/>
</dbReference>
<keyword evidence="2 5" id="KW-0808">Transferase</keyword>
<sequence length="396" mass="42039">MREVYVVAAVRTPIGKFGGVFKDVSPVDLGAHAMREALARAGVEGKALDLYVFGNVLRAGHGQLLPRQAALKAGIPKEVDGYQVDMVCASGMMAALNAVQFLRTGEAHLVLAGGMESMSQAGFYLSHRARWGYKFLLGAPENLQDILLRDGLSDPFTGEAMGEQAERLAQDHGVTRQEIDEAAYLSHKRAAEATEKGLFAWEIAPMEVQGRKGPVVVDRDEGIRPETTLESLAALRPAFKKDGVLTAGNSSQISDGAAALLLASEEAVKAHGLKPIAKVLGGAWAAGEPWRFPEAPIPAAKRLLDRLGMRVSDFGLFENNEAFALNNVLFSRLLGVPYERLNVFGGAVALGHPIGASGARILVTLLNALRAKGEERGLAAICHGTGGSVAFAVEVV</sequence>
<accession>A0A3P4ASC5</accession>
<feature type="active site" description="Acyl-thioester intermediate" evidence="4">
    <location>
        <position position="88"/>
    </location>
</feature>
<dbReference type="Pfam" id="PF02803">
    <property type="entry name" value="Thiolase_C"/>
    <property type="match status" value="1"/>
</dbReference>
<dbReference type="PANTHER" id="PTHR18919">
    <property type="entry name" value="ACETYL-COA C-ACYLTRANSFERASE"/>
    <property type="match status" value="1"/>
</dbReference>
<protein>
    <submittedName>
        <fullName evidence="8">Acetyl-CoA acetyltransferase</fullName>
    </submittedName>
</protein>
<dbReference type="CDD" id="cd00751">
    <property type="entry name" value="thiolase"/>
    <property type="match status" value="1"/>
</dbReference>
<evidence type="ECO:0000256" key="5">
    <source>
        <dbReference type="RuleBase" id="RU003557"/>
    </source>
</evidence>
<organism evidence="8 9">
    <name type="scientific">Thermus thermophilus</name>
    <dbReference type="NCBI Taxonomy" id="274"/>
    <lineage>
        <taxon>Bacteria</taxon>
        <taxon>Thermotogati</taxon>
        <taxon>Deinococcota</taxon>
        <taxon>Deinococci</taxon>
        <taxon>Thermales</taxon>
        <taxon>Thermaceae</taxon>
        <taxon>Thermus</taxon>
    </lineage>
</organism>
<evidence type="ECO:0000259" key="6">
    <source>
        <dbReference type="Pfam" id="PF00108"/>
    </source>
</evidence>
<dbReference type="RefSeq" id="WP_124104827.1">
    <property type="nucleotide sequence ID" value="NZ_AP025596.1"/>
</dbReference>
<dbReference type="PANTHER" id="PTHR18919:SF107">
    <property type="entry name" value="ACETYL-COA ACETYLTRANSFERASE, CYTOSOLIC"/>
    <property type="match status" value="1"/>
</dbReference>
<dbReference type="Gene3D" id="3.40.47.10">
    <property type="match status" value="1"/>
</dbReference>
<feature type="domain" description="Thiolase C-terminal" evidence="7">
    <location>
        <begin position="273"/>
        <end position="394"/>
    </location>
</feature>
<evidence type="ECO:0000313" key="8">
    <source>
        <dbReference type="EMBL" id="VCU53459.1"/>
    </source>
</evidence>
<dbReference type="InterPro" id="IPR020617">
    <property type="entry name" value="Thiolase_C"/>
</dbReference>
<dbReference type="AlphaFoldDB" id="A0A3P4ASC5"/>